<keyword evidence="5" id="KW-0798">TonB box</keyword>
<evidence type="ECO:0000313" key="10">
    <source>
        <dbReference type="Proteomes" id="UP000501534"/>
    </source>
</evidence>
<evidence type="ECO:0000256" key="2">
    <source>
        <dbReference type="ARBA" id="ARBA00009810"/>
    </source>
</evidence>
<proteinExistence type="inferred from homology"/>
<dbReference type="AlphaFoldDB" id="A0A6M4H047"/>
<protein>
    <recommendedName>
        <fullName evidence="11">TonB-dependent receptor</fullName>
    </recommendedName>
</protein>
<keyword evidence="6" id="KW-0732">Signal</keyword>
<dbReference type="InterPro" id="IPR037066">
    <property type="entry name" value="Plug_dom_sf"/>
</dbReference>
<organism evidence="9 10">
    <name type="scientific">Usitatibacter rugosus</name>
    <dbReference type="NCBI Taxonomy" id="2732067"/>
    <lineage>
        <taxon>Bacteria</taxon>
        <taxon>Pseudomonadati</taxon>
        <taxon>Pseudomonadota</taxon>
        <taxon>Betaproteobacteria</taxon>
        <taxon>Nitrosomonadales</taxon>
        <taxon>Usitatibacteraceae</taxon>
        <taxon>Usitatibacter</taxon>
    </lineage>
</organism>
<feature type="domain" description="TonB-dependent receptor-like beta-barrel" evidence="7">
    <location>
        <begin position="466"/>
        <end position="992"/>
    </location>
</feature>
<reference evidence="9 10" key="1">
    <citation type="submission" date="2020-04" db="EMBL/GenBank/DDBJ databases">
        <title>Usitatibacter rugosus gen. nov., sp. nov. and Usitatibacter palustris sp. nov., novel members of Usitatibacteraceae fam. nov. within the order Nitrosomonadales isolated from soil.</title>
        <authorList>
            <person name="Huber K.J."/>
            <person name="Neumann-Schaal M."/>
            <person name="Geppert A."/>
            <person name="Luckner M."/>
            <person name="Wanner G."/>
            <person name="Overmann J."/>
        </authorList>
    </citation>
    <scope>NUCLEOTIDE SEQUENCE [LARGE SCALE GENOMIC DNA]</scope>
    <source>
        <strain evidence="9 10">0125_3</strain>
    </source>
</reference>
<dbReference type="Gene3D" id="2.170.130.10">
    <property type="entry name" value="TonB-dependent receptor, plug domain"/>
    <property type="match status" value="1"/>
</dbReference>
<evidence type="ECO:0000256" key="6">
    <source>
        <dbReference type="SAM" id="SignalP"/>
    </source>
</evidence>
<dbReference type="Proteomes" id="UP000501534">
    <property type="component" value="Chromosome"/>
</dbReference>
<dbReference type="SUPFAM" id="SSF56935">
    <property type="entry name" value="Porins"/>
    <property type="match status" value="1"/>
</dbReference>
<evidence type="ECO:0000256" key="5">
    <source>
        <dbReference type="RuleBase" id="RU003357"/>
    </source>
</evidence>
<dbReference type="KEGG" id="uru:DSM104443_02260"/>
<dbReference type="InterPro" id="IPR012910">
    <property type="entry name" value="Plug_dom"/>
</dbReference>
<dbReference type="InterPro" id="IPR036942">
    <property type="entry name" value="Beta-barrel_TonB_sf"/>
</dbReference>
<dbReference type="Pfam" id="PF00593">
    <property type="entry name" value="TonB_dep_Rec_b-barrel"/>
    <property type="match status" value="1"/>
</dbReference>
<dbReference type="InterPro" id="IPR010104">
    <property type="entry name" value="TonB_rcpt_bac"/>
</dbReference>
<comment type="subcellular location">
    <subcellularLocation>
        <location evidence="1 5">Cell outer membrane</location>
    </subcellularLocation>
</comment>
<evidence type="ECO:0008006" key="11">
    <source>
        <dbReference type="Google" id="ProtNLM"/>
    </source>
</evidence>
<sequence>MQKNPRKSHVRALHGGRALFAMTALAGMISQAYAQTPPADPTKIETITVTGFRASVESSTRDKRDATGFQDSVFAEDIGKFPDANIAESLNRIPGVLISREITGEGLNIQIRGLGTSFTKILLNGAPIAVASSGRTDNQNTNREVDLDMLPTELFSRLSVYKSPTSAMTEGGAAGVVDMRTARAFDNPGRHVTVSVSGVENSVADKWGNKGAIVASQTWGDTFGILGGFAWGQNKIRTTGFETIGWTNPNLTAAQNTLATRNNTGGGNFSIPNVVPANAGNGLTPGAAIDQAFLLAHNPGLNITQIDNAIIPRLGRDMDESGTKNRYSGVVSLEWRPNADLYFYVDALDAKKKNDMKRIDMNWVGRNGAVIPLNMTVDQTDCTNGCVVQSGTFANAQFFLEYRPYIEDVKLYGINPGMEWKIGKDLKLDGMLNYTKSEFHRESPTVLPITRGSSGVTVNFTNGERPTISSNVDLNNPANFVWDGGRVNQQEEFRETETKGGRINLTWGDKRFNVHGGLAYDEIERSIRAKDNSGAWQAATCGNNPSTFVLGPNGGPACNGANTPGATAAALYPGFGTGYTAGQGSPASLTYRGSLIPLANLASYLSPGPAGFITVDWNRFATDSRYGDFVNSAPEVGSSNTGASAGFINEKATAFYTEINGMADPWGMALKYNAGLRYVRTEQTVGGFISIADPRNAVVPLLQNGGKYPNIDNFVYLETTYNNTLPSASAALNLTKDVVLRTSASRTMTRADPNAIRPSINFSSPSADVGTLGNPALKPYLSDNLDLGLEWYTGGSGYVSATPFYKRIKGFTTNANTTLPFNALAAFGINYDSLSPTQQAAITARGGPDAATVVITQSVNAEGYLKVKGVELSWVQPLDRILPIEGFGFSANYTRIKQTTSGGVSGAVALGVPEKTYNLTAYYENHGFMFRISQTFQEGSQVATANQNGITNAALFVDDYKQVDLSSAVDLGDVLGKTSNFWPQITFDVQNVTRQSQRTYFQFPNATFTLYDPGRTYIVGARFKF</sequence>
<keyword evidence="3 5" id="KW-0472">Membrane</keyword>
<feature type="signal peptide" evidence="6">
    <location>
        <begin position="1"/>
        <end position="34"/>
    </location>
</feature>
<name>A0A6M4H047_9PROT</name>
<evidence type="ECO:0000256" key="1">
    <source>
        <dbReference type="ARBA" id="ARBA00004442"/>
    </source>
</evidence>
<dbReference type="GO" id="GO:0009279">
    <property type="term" value="C:cell outer membrane"/>
    <property type="evidence" value="ECO:0007669"/>
    <property type="project" value="UniProtKB-SubCell"/>
</dbReference>
<gene>
    <name evidence="9" type="ORF">DSM104443_02260</name>
</gene>
<dbReference type="RefSeq" id="WP_171092308.1">
    <property type="nucleotide sequence ID" value="NZ_CP053069.1"/>
</dbReference>
<feature type="chain" id="PRO_5026967459" description="TonB-dependent receptor" evidence="6">
    <location>
        <begin position="35"/>
        <end position="1025"/>
    </location>
</feature>
<feature type="domain" description="TonB-dependent receptor plug" evidence="8">
    <location>
        <begin position="63"/>
        <end position="176"/>
    </location>
</feature>
<dbReference type="NCBIfam" id="TIGR01782">
    <property type="entry name" value="TonB-Xanth-Caul"/>
    <property type="match status" value="1"/>
</dbReference>
<keyword evidence="10" id="KW-1185">Reference proteome</keyword>
<dbReference type="PANTHER" id="PTHR40980">
    <property type="entry name" value="PLUG DOMAIN-CONTAINING PROTEIN"/>
    <property type="match status" value="1"/>
</dbReference>
<comment type="similarity">
    <text evidence="2 5">Belongs to the TonB-dependent receptor family.</text>
</comment>
<evidence type="ECO:0000259" key="8">
    <source>
        <dbReference type="Pfam" id="PF07715"/>
    </source>
</evidence>
<dbReference type="Pfam" id="PF07715">
    <property type="entry name" value="Plug"/>
    <property type="match status" value="1"/>
</dbReference>
<evidence type="ECO:0000313" key="9">
    <source>
        <dbReference type="EMBL" id="QJR11187.1"/>
    </source>
</evidence>
<keyword evidence="4" id="KW-0998">Cell outer membrane</keyword>
<evidence type="ECO:0000256" key="3">
    <source>
        <dbReference type="ARBA" id="ARBA00023136"/>
    </source>
</evidence>
<dbReference type="InterPro" id="IPR000531">
    <property type="entry name" value="Beta-barrel_TonB"/>
</dbReference>
<dbReference type="PANTHER" id="PTHR40980:SF3">
    <property type="entry name" value="TONB-DEPENDENT RECEPTOR-LIKE BETA-BARREL DOMAIN-CONTAINING PROTEIN"/>
    <property type="match status" value="1"/>
</dbReference>
<dbReference type="Gene3D" id="2.40.170.20">
    <property type="entry name" value="TonB-dependent receptor, beta-barrel domain"/>
    <property type="match status" value="2"/>
</dbReference>
<evidence type="ECO:0000256" key="4">
    <source>
        <dbReference type="ARBA" id="ARBA00023237"/>
    </source>
</evidence>
<dbReference type="EMBL" id="CP053069">
    <property type="protein sequence ID" value="QJR11187.1"/>
    <property type="molecule type" value="Genomic_DNA"/>
</dbReference>
<evidence type="ECO:0000259" key="7">
    <source>
        <dbReference type="Pfam" id="PF00593"/>
    </source>
</evidence>
<accession>A0A6M4H047</accession>